<gene>
    <name evidence="1" type="ORF">E8Q35_11795</name>
</gene>
<proteinExistence type="predicted"/>
<name>A0A4S5CKU7_AERVE</name>
<dbReference type="EMBL" id="SSUX01000007">
    <property type="protein sequence ID" value="THJ45263.1"/>
    <property type="molecule type" value="Genomic_DNA"/>
</dbReference>
<dbReference type="InterPro" id="IPR020008">
    <property type="entry name" value="GlyGly_CTERM"/>
</dbReference>
<protein>
    <submittedName>
        <fullName evidence="1">GlyGly-CTERM sorting domain-containing protein</fullName>
    </submittedName>
</protein>
<dbReference type="NCBIfam" id="TIGR03501">
    <property type="entry name" value="GlyGly_CTERM"/>
    <property type="match status" value="1"/>
</dbReference>
<organism evidence="1 2">
    <name type="scientific">Aeromonas veronii</name>
    <dbReference type="NCBI Taxonomy" id="654"/>
    <lineage>
        <taxon>Bacteria</taxon>
        <taxon>Pseudomonadati</taxon>
        <taxon>Pseudomonadota</taxon>
        <taxon>Gammaproteobacteria</taxon>
        <taxon>Aeromonadales</taxon>
        <taxon>Aeromonadaceae</taxon>
        <taxon>Aeromonas</taxon>
    </lineage>
</organism>
<reference evidence="1 2" key="1">
    <citation type="submission" date="2019-04" db="EMBL/GenBank/DDBJ databases">
        <title>Comparative genomics of Aeromonas veronii strains pathogenic to fish.</title>
        <authorList>
            <person name="Cascarano M.C."/>
            <person name="Smyrli M."/>
            <person name="Katharios P."/>
        </authorList>
    </citation>
    <scope>NUCLEOTIDE SEQUENCE [LARGE SCALE GENOMIC DNA]</scope>
    <source>
        <strain evidence="1 2">XU1</strain>
    </source>
</reference>
<dbReference type="AlphaFoldDB" id="A0A4S5CKU7"/>
<comment type="caution">
    <text evidence="1">The sequence shown here is derived from an EMBL/GenBank/DDBJ whole genome shotgun (WGS) entry which is preliminary data.</text>
</comment>
<sequence length="166" mass="17131">MPSADVADRTFTMKVDSTTLTNAKPYIDVTITASGTDAAGKRLSVELYSESGSAVVGQHYNDGISQLVRFDPTTGQTALDATGNPTYTVRVTARDLAFVGAKSFTLGLRSGTGGNVITQPIVITVQGANTDDGRNDGGDNGGGGSTGPISLLTLVICGLVRRLKMC</sequence>
<dbReference type="NCBIfam" id="NF038115">
    <property type="entry name" value="SVAGG"/>
    <property type="match status" value="1"/>
</dbReference>
<evidence type="ECO:0000313" key="1">
    <source>
        <dbReference type="EMBL" id="THJ45263.1"/>
    </source>
</evidence>
<evidence type="ECO:0000313" key="2">
    <source>
        <dbReference type="Proteomes" id="UP000309618"/>
    </source>
</evidence>
<dbReference type="Proteomes" id="UP000309618">
    <property type="component" value="Unassembled WGS sequence"/>
</dbReference>
<accession>A0A4S5CKU7</accession>